<evidence type="ECO:0000313" key="1">
    <source>
        <dbReference type="EMBL" id="PSL55756.1"/>
    </source>
</evidence>
<gene>
    <name evidence="1" type="ORF">B0I31_10447</name>
</gene>
<dbReference type="SUPFAM" id="SSF52540">
    <property type="entry name" value="P-loop containing nucleoside triphosphate hydrolases"/>
    <property type="match status" value="1"/>
</dbReference>
<organism evidence="1 2">
    <name type="scientific">Saccharothrix carnea</name>
    <dbReference type="NCBI Taxonomy" id="1280637"/>
    <lineage>
        <taxon>Bacteria</taxon>
        <taxon>Bacillati</taxon>
        <taxon>Actinomycetota</taxon>
        <taxon>Actinomycetes</taxon>
        <taxon>Pseudonocardiales</taxon>
        <taxon>Pseudonocardiaceae</taxon>
        <taxon>Saccharothrix</taxon>
    </lineage>
</organism>
<dbReference type="Proteomes" id="UP000241118">
    <property type="component" value="Unassembled WGS sequence"/>
</dbReference>
<dbReference type="PANTHER" id="PTHR47691">
    <property type="entry name" value="REGULATOR-RELATED"/>
    <property type="match status" value="1"/>
</dbReference>
<dbReference type="AlphaFoldDB" id="A0A2P8IBB4"/>
<dbReference type="InterPro" id="IPR027417">
    <property type="entry name" value="P-loop_NTPase"/>
</dbReference>
<protein>
    <submittedName>
        <fullName evidence="1">Tetratricopeptide repeat protein</fullName>
    </submittedName>
</protein>
<comment type="caution">
    <text evidence="1">The sequence shown here is derived from an EMBL/GenBank/DDBJ whole genome shotgun (WGS) entry which is preliminary data.</text>
</comment>
<dbReference type="InterPro" id="IPR011990">
    <property type="entry name" value="TPR-like_helical_dom_sf"/>
</dbReference>
<dbReference type="Gene3D" id="3.40.50.300">
    <property type="entry name" value="P-loop containing nucleotide triphosphate hydrolases"/>
    <property type="match status" value="1"/>
</dbReference>
<dbReference type="Gene3D" id="1.25.40.10">
    <property type="entry name" value="Tetratricopeptide repeat domain"/>
    <property type="match status" value="1"/>
</dbReference>
<dbReference type="SUPFAM" id="SSF48452">
    <property type="entry name" value="TPR-like"/>
    <property type="match status" value="1"/>
</dbReference>
<evidence type="ECO:0000313" key="2">
    <source>
        <dbReference type="Proteomes" id="UP000241118"/>
    </source>
</evidence>
<name>A0A2P8IBB4_SACCR</name>
<accession>A0A2P8IBB4</accession>
<proteinExistence type="predicted"/>
<keyword evidence="2" id="KW-1185">Reference proteome</keyword>
<reference evidence="1 2" key="1">
    <citation type="submission" date="2018-03" db="EMBL/GenBank/DDBJ databases">
        <title>Genomic Encyclopedia of Type Strains, Phase III (KMG-III): the genomes of soil and plant-associated and newly described type strains.</title>
        <authorList>
            <person name="Whitman W."/>
        </authorList>
    </citation>
    <scope>NUCLEOTIDE SEQUENCE [LARGE SCALE GENOMIC DNA]</scope>
    <source>
        <strain evidence="1 2">CGMCC 4.7097</strain>
    </source>
</reference>
<dbReference type="PRINTS" id="PR00364">
    <property type="entry name" value="DISEASERSIST"/>
</dbReference>
<dbReference type="PANTHER" id="PTHR47691:SF3">
    <property type="entry name" value="HTH-TYPE TRANSCRIPTIONAL REGULATOR RV0890C-RELATED"/>
    <property type="match status" value="1"/>
</dbReference>
<dbReference type="EMBL" id="PYAX01000004">
    <property type="protein sequence ID" value="PSL55756.1"/>
    <property type="molecule type" value="Genomic_DNA"/>
</dbReference>
<sequence length="663" mass="71673">MAGQCGEPVNAVGSQEVVRRMVNEFSGTAHGPVVQAGRIDHLEVHYRPPATHLRQLPPVAELIGRDTELAQLRSLADTAPAAIGVGGPRWAGKSALAVAFAHEIADRYPDGQLYLDLRGNRHNPLSQEEALRWALRSSGLAAEDVPDDPSHLVSAYRSALADRRVLVVLDNVVDETTVDVFTRPAGLVLATGRGAPLFPRGVAKLHVRPLDLPDAIALLRREADSDVHWHGDDAERLARLCGGLPLPLIAVADHLRRTAYSPRGLADLVADGRVPLSSLSANGTALGDSLAVSYRRLPEEARQAFRRLGVFPGATVSDRAVQAVIGTGAPDDVKRAMIAEGLLVEHWRGGTTELPAPFRSPAREWLTDVDGSADQVLDRILDHYVDAAESALTAWLGAHPPGTDGRVSEVVRRTGRGFFLGEAENLRSLLESAATRRLDAAMGLALPLLEYLTRQDEDDLRAVHEPLLRAVTDLSGGHREAFALLVTLNETYARMSRPAEAADCLIEAQRLARAAHDDELATRATRLLLAAFDRKLALARESGDPERIANSLVLVAGEHHDLGNPRFARRLLLEALEFYRTTDDVPEIADVLAELGEVSREAGHLAESVQFLRESVRLFEQVEDAEGLALALASLSDALTDLGLHDEAAAALARSDELIDLDD</sequence>